<keyword evidence="4 6" id="KW-0805">Transcription regulation</keyword>
<dbReference type="GO" id="GO:0003723">
    <property type="term" value="F:RNA binding"/>
    <property type="evidence" value="ECO:0007669"/>
    <property type="project" value="UniProtKB-UniRule"/>
</dbReference>
<keyword evidence="2 6" id="KW-0889">Transcription antitermination</keyword>
<dbReference type="HAMAP" id="MF_00073">
    <property type="entry name" value="NusB"/>
    <property type="match status" value="1"/>
</dbReference>
<dbReference type="Proteomes" id="UP000219439">
    <property type="component" value="Unassembled WGS sequence"/>
</dbReference>
<dbReference type="Pfam" id="PF01029">
    <property type="entry name" value="NusB"/>
    <property type="match status" value="1"/>
</dbReference>
<dbReference type="GO" id="GO:0006353">
    <property type="term" value="P:DNA-templated transcription termination"/>
    <property type="evidence" value="ECO:0007669"/>
    <property type="project" value="UniProtKB-UniRule"/>
</dbReference>
<comment type="function">
    <text evidence="6">Involved in transcription antitermination. Required for transcription of ribosomal RNA (rRNA) genes. Binds specifically to the boxA antiterminator sequence of the ribosomal RNA (rrn) operons.</text>
</comment>
<dbReference type="PANTHER" id="PTHR11078">
    <property type="entry name" value="N UTILIZATION SUBSTANCE PROTEIN B-RELATED"/>
    <property type="match status" value="1"/>
</dbReference>
<dbReference type="NCBIfam" id="TIGR01951">
    <property type="entry name" value="nusB"/>
    <property type="match status" value="1"/>
</dbReference>
<proteinExistence type="inferred from homology"/>
<accession>A0A285NCY9</accession>
<evidence type="ECO:0000313" key="8">
    <source>
        <dbReference type="EMBL" id="SNZ07352.1"/>
    </source>
</evidence>
<organism evidence="8 9">
    <name type="scientific">Cohaesibacter gelatinilyticus</name>
    <dbReference type="NCBI Taxonomy" id="372072"/>
    <lineage>
        <taxon>Bacteria</taxon>
        <taxon>Pseudomonadati</taxon>
        <taxon>Pseudomonadota</taxon>
        <taxon>Alphaproteobacteria</taxon>
        <taxon>Hyphomicrobiales</taxon>
        <taxon>Cohaesibacteraceae</taxon>
    </lineage>
</organism>
<protein>
    <recommendedName>
        <fullName evidence="6">Transcription antitermination protein NusB</fullName>
    </recommendedName>
    <alternativeName>
        <fullName evidence="6">Antitermination factor NusB</fullName>
    </alternativeName>
</protein>
<feature type="domain" description="NusB/RsmB/TIM44" evidence="7">
    <location>
        <begin position="20"/>
        <end position="153"/>
    </location>
</feature>
<evidence type="ECO:0000259" key="7">
    <source>
        <dbReference type="Pfam" id="PF01029"/>
    </source>
</evidence>
<dbReference type="GO" id="GO:0031564">
    <property type="term" value="P:transcription antitermination"/>
    <property type="evidence" value="ECO:0007669"/>
    <property type="project" value="UniProtKB-KW"/>
</dbReference>
<reference evidence="8 9" key="1">
    <citation type="submission" date="2017-09" db="EMBL/GenBank/DDBJ databases">
        <authorList>
            <person name="Ehlers B."/>
            <person name="Leendertz F.H."/>
        </authorList>
    </citation>
    <scope>NUCLEOTIDE SEQUENCE [LARGE SCALE GENOMIC DNA]</scope>
    <source>
        <strain evidence="8 9">DSM 18289</strain>
    </source>
</reference>
<keyword evidence="9" id="KW-1185">Reference proteome</keyword>
<dbReference type="InterPro" id="IPR035926">
    <property type="entry name" value="NusB-like_sf"/>
</dbReference>
<evidence type="ECO:0000256" key="4">
    <source>
        <dbReference type="ARBA" id="ARBA00023015"/>
    </source>
</evidence>
<dbReference type="EMBL" id="OBEL01000001">
    <property type="protein sequence ID" value="SNZ07352.1"/>
    <property type="molecule type" value="Genomic_DNA"/>
</dbReference>
<dbReference type="GO" id="GO:0005829">
    <property type="term" value="C:cytosol"/>
    <property type="evidence" value="ECO:0007669"/>
    <property type="project" value="TreeGrafter"/>
</dbReference>
<dbReference type="InterPro" id="IPR006027">
    <property type="entry name" value="NusB_RsmB_TIM44"/>
</dbReference>
<evidence type="ECO:0000313" key="9">
    <source>
        <dbReference type="Proteomes" id="UP000219439"/>
    </source>
</evidence>
<name>A0A285NCY9_9HYPH</name>
<gene>
    <name evidence="6" type="primary">nusB</name>
    <name evidence="8" type="ORF">SAMN06265368_0870</name>
</gene>
<evidence type="ECO:0000256" key="5">
    <source>
        <dbReference type="ARBA" id="ARBA00023163"/>
    </source>
</evidence>
<comment type="similarity">
    <text evidence="1 6">Belongs to the NusB family.</text>
</comment>
<dbReference type="OrthoDB" id="9797817at2"/>
<evidence type="ECO:0000256" key="3">
    <source>
        <dbReference type="ARBA" id="ARBA00022884"/>
    </source>
</evidence>
<evidence type="ECO:0000256" key="6">
    <source>
        <dbReference type="HAMAP-Rule" id="MF_00073"/>
    </source>
</evidence>
<dbReference type="RefSeq" id="WP_097152146.1">
    <property type="nucleotide sequence ID" value="NZ_OBEL01000001.1"/>
</dbReference>
<dbReference type="Gene3D" id="1.10.940.10">
    <property type="entry name" value="NusB-like"/>
    <property type="match status" value="1"/>
</dbReference>
<keyword evidence="3 6" id="KW-0694">RNA-binding</keyword>
<evidence type="ECO:0000256" key="1">
    <source>
        <dbReference type="ARBA" id="ARBA00005952"/>
    </source>
</evidence>
<evidence type="ECO:0000256" key="2">
    <source>
        <dbReference type="ARBA" id="ARBA00022814"/>
    </source>
</evidence>
<dbReference type="PANTHER" id="PTHR11078:SF3">
    <property type="entry name" value="ANTITERMINATION NUSB DOMAIN-CONTAINING PROTEIN"/>
    <property type="match status" value="1"/>
</dbReference>
<dbReference type="SUPFAM" id="SSF48013">
    <property type="entry name" value="NusB-like"/>
    <property type="match status" value="1"/>
</dbReference>
<dbReference type="AlphaFoldDB" id="A0A285NCY9"/>
<sequence>MSDQANNETPARSANQRGSARLGAVQALYQMDVGGTSLSKVLEEFELYRLGKELDEELYLPADIAYFRDLVAGVVKQQLVLDPKIHTALEKGWPLARIDTTLRAVMRAGLYEMLYHKDVPARVIITEYVDVAKAFFEGDEPRIVNGVLDNLAREVREEELKPRDKT</sequence>
<dbReference type="InterPro" id="IPR011605">
    <property type="entry name" value="NusB_fam"/>
</dbReference>
<keyword evidence="5 6" id="KW-0804">Transcription</keyword>